<sequence>MQEMKMMHPSPTPTPMPTLAPTLRPPPALASSELEVESGIMEVLLEVPVCSSPFVESQQSLTTSCYSAPDPRLLFEQRARRLRR</sequence>
<dbReference type="Proteomes" id="UP000094444">
    <property type="component" value="Unassembled WGS sequence"/>
</dbReference>
<gene>
    <name evidence="2" type="ORF">DHEL01_v202357</name>
</gene>
<name>A0A2P5I9R6_DIAHE</name>
<accession>A0A2P5I9R6</accession>
<feature type="compositionally biased region" description="Pro residues" evidence="1">
    <location>
        <begin position="10"/>
        <end position="27"/>
    </location>
</feature>
<organism evidence="2 3">
    <name type="scientific">Diaporthe helianthi</name>
    <dbReference type="NCBI Taxonomy" id="158607"/>
    <lineage>
        <taxon>Eukaryota</taxon>
        <taxon>Fungi</taxon>
        <taxon>Dikarya</taxon>
        <taxon>Ascomycota</taxon>
        <taxon>Pezizomycotina</taxon>
        <taxon>Sordariomycetes</taxon>
        <taxon>Sordariomycetidae</taxon>
        <taxon>Diaporthales</taxon>
        <taxon>Diaporthaceae</taxon>
        <taxon>Diaporthe</taxon>
    </lineage>
</organism>
<dbReference type="EMBL" id="MAVT02000128">
    <property type="protein sequence ID" value="POS79234.1"/>
    <property type="molecule type" value="Genomic_DNA"/>
</dbReference>
<reference evidence="2" key="1">
    <citation type="submission" date="2017-09" db="EMBL/GenBank/DDBJ databases">
        <title>Polyketide synthases of a Diaporthe helianthi virulent isolate.</title>
        <authorList>
            <person name="Baroncelli R."/>
        </authorList>
    </citation>
    <scope>NUCLEOTIDE SEQUENCE [LARGE SCALE GENOMIC DNA]</scope>
    <source>
        <strain evidence="2">7/96</strain>
    </source>
</reference>
<dbReference type="InParanoid" id="A0A2P5I9R6"/>
<keyword evidence="3" id="KW-1185">Reference proteome</keyword>
<comment type="caution">
    <text evidence="2">The sequence shown here is derived from an EMBL/GenBank/DDBJ whole genome shotgun (WGS) entry which is preliminary data.</text>
</comment>
<protein>
    <submittedName>
        <fullName evidence="2">Uncharacterized protein</fullName>
    </submittedName>
</protein>
<dbReference type="AlphaFoldDB" id="A0A2P5I9R6"/>
<proteinExistence type="predicted"/>
<evidence type="ECO:0000313" key="3">
    <source>
        <dbReference type="Proteomes" id="UP000094444"/>
    </source>
</evidence>
<evidence type="ECO:0000256" key="1">
    <source>
        <dbReference type="SAM" id="MobiDB-lite"/>
    </source>
</evidence>
<evidence type="ECO:0000313" key="2">
    <source>
        <dbReference type="EMBL" id="POS79234.1"/>
    </source>
</evidence>
<feature type="region of interest" description="Disordered" evidence="1">
    <location>
        <begin position="1"/>
        <end position="27"/>
    </location>
</feature>